<dbReference type="PANTHER" id="PTHR47997:SF87">
    <property type="entry name" value="TRANSCRIPTION FACTOR MYB26"/>
    <property type="match status" value="1"/>
</dbReference>
<feature type="domain" description="Myb-like" evidence="7">
    <location>
        <begin position="98"/>
        <end position="148"/>
    </location>
</feature>
<dbReference type="FunFam" id="1.10.10.60:FF:000185">
    <property type="entry name" value="MYB transcription factor"/>
    <property type="match status" value="1"/>
</dbReference>
<keyword evidence="10" id="KW-1185">Reference proteome</keyword>
<dbReference type="FunFam" id="1.10.10.60:FF:000140">
    <property type="entry name" value="Myb transcription factor"/>
    <property type="match status" value="1"/>
</dbReference>
<dbReference type="InterPro" id="IPR051953">
    <property type="entry name" value="Plant_SW-associated_TFs"/>
</dbReference>
<evidence type="ECO:0000313" key="10">
    <source>
        <dbReference type="Proteomes" id="UP001289374"/>
    </source>
</evidence>
<dbReference type="GO" id="GO:0003677">
    <property type="term" value="F:DNA binding"/>
    <property type="evidence" value="ECO:0007669"/>
    <property type="project" value="UniProtKB-KW"/>
</dbReference>
<keyword evidence="5" id="KW-0804">Transcription</keyword>
<evidence type="ECO:0000256" key="5">
    <source>
        <dbReference type="ARBA" id="ARBA00023163"/>
    </source>
</evidence>
<dbReference type="SMART" id="SM00717">
    <property type="entry name" value="SANT"/>
    <property type="match status" value="2"/>
</dbReference>
<dbReference type="GO" id="GO:0005634">
    <property type="term" value="C:nucleus"/>
    <property type="evidence" value="ECO:0007669"/>
    <property type="project" value="UniProtKB-SubCell"/>
</dbReference>
<evidence type="ECO:0000256" key="3">
    <source>
        <dbReference type="ARBA" id="ARBA00023015"/>
    </source>
</evidence>
<keyword evidence="4" id="KW-0238">DNA-binding</keyword>
<feature type="domain" description="HTH myb-type" evidence="8">
    <location>
        <begin position="45"/>
        <end position="97"/>
    </location>
</feature>
<gene>
    <name evidence="9" type="ORF">Sango_1665200</name>
</gene>
<reference evidence="9" key="2">
    <citation type="journal article" date="2024" name="Plant">
        <title>Genomic evolution and insights into agronomic trait innovations of Sesamum species.</title>
        <authorList>
            <person name="Miao H."/>
            <person name="Wang L."/>
            <person name="Qu L."/>
            <person name="Liu H."/>
            <person name="Sun Y."/>
            <person name="Le M."/>
            <person name="Wang Q."/>
            <person name="Wei S."/>
            <person name="Zheng Y."/>
            <person name="Lin W."/>
            <person name="Duan Y."/>
            <person name="Cao H."/>
            <person name="Xiong S."/>
            <person name="Wang X."/>
            <person name="Wei L."/>
            <person name="Li C."/>
            <person name="Ma Q."/>
            <person name="Ju M."/>
            <person name="Zhao R."/>
            <person name="Li G."/>
            <person name="Mu C."/>
            <person name="Tian Q."/>
            <person name="Mei H."/>
            <person name="Zhang T."/>
            <person name="Gao T."/>
            <person name="Zhang H."/>
        </authorList>
    </citation>
    <scope>NUCLEOTIDE SEQUENCE</scope>
    <source>
        <strain evidence="9">K16</strain>
    </source>
</reference>
<evidence type="ECO:0000256" key="4">
    <source>
        <dbReference type="ARBA" id="ARBA00023125"/>
    </source>
</evidence>
<dbReference type="InterPro" id="IPR009057">
    <property type="entry name" value="Homeodomain-like_sf"/>
</dbReference>
<dbReference type="Gene3D" id="1.10.10.60">
    <property type="entry name" value="Homeodomain-like"/>
    <property type="match status" value="2"/>
</dbReference>
<dbReference type="EMBL" id="JACGWL010000009">
    <property type="protein sequence ID" value="KAK4395109.1"/>
    <property type="molecule type" value="Genomic_DNA"/>
</dbReference>
<sequence length="402" mass="44328">MADSWTTGHFQASIKHPQSLSKVHRIAGFPTSNKVMSTHHNCCNKQKVKRGLWSPEEDEKLINYITAHGHGCWSAVPRLAGLQRCGKSCRLRWINYLRPDLKRGNFSPQEAALIVELHRILGNRWAQIAKHLPGRTDNEIKNFWNSSIKKKLVAQHLASEAATATFSANSLGNGSTSSQNVYMMNQTNNLMIPNPQMGQMMIPNPQMDQIYNIPPPPPVPMPPQGFDQVMNYSANFPHNNPPPPPPMPMGPSVSHLPPWPISCNPPPILDQNQHQTYPLLKLDDPFMFSFENPIPSFLNPKPEFQAYDQDSAMLDALMPELGEMVKVLDYGILPSSPAFQEQVIDPTAGFSGFVSALGPQYPNNINNISSLMASFAPPGPPSSSAGPFLPPFPGSGPFLGSI</sequence>
<dbReference type="PROSITE" id="PS50090">
    <property type="entry name" value="MYB_LIKE"/>
    <property type="match status" value="2"/>
</dbReference>
<dbReference type="AlphaFoldDB" id="A0AAE1WKN3"/>
<feature type="domain" description="Myb-like" evidence="7">
    <location>
        <begin position="45"/>
        <end position="97"/>
    </location>
</feature>
<keyword evidence="2" id="KW-0677">Repeat</keyword>
<comment type="subcellular location">
    <subcellularLocation>
        <location evidence="1">Nucleus</location>
    </subcellularLocation>
</comment>
<dbReference type="PANTHER" id="PTHR47997">
    <property type="entry name" value="MYB DOMAIN PROTEIN 55"/>
    <property type="match status" value="1"/>
</dbReference>
<dbReference type="InterPro" id="IPR001005">
    <property type="entry name" value="SANT/Myb"/>
</dbReference>
<keyword evidence="6" id="KW-0539">Nucleus</keyword>
<evidence type="ECO:0000256" key="1">
    <source>
        <dbReference type="ARBA" id="ARBA00004123"/>
    </source>
</evidence>
<evidence type="ECO:0000259" key="7">
    <source>
        <dbReference type="PROSITE" id="PS50090"/>
    </source>
</evidence>
<reference evidence="9" key="1">
    <citation type="submission" date="2020-06" db="EMBL/GenBank/DDBJ databases">
        <authorList>
            <person name="Li T."/>
            <person name="Hu X."/>
            <person name="Zhang T."/>
            <person name="Song X."/>
            <person name="Zhang H."/>
            <person name="Dai N."/>
            <person name="Sheng W."/>
            <person name="Hou X."/>
            <person name="Wei L."/>
        </authorList>
    </citation>
    <scope>NUCLEOTIDE SEQUENCE</scope>
    <source>
        <strain evidence="9">K16</strain>
        <tissue evidence="9">Leaf</tissue>
    </source>
</reference>
<evidence type="ECO:0000256" key="6">
    <source>
        <dbReference type="ARBA" id="ARBA00023242"/>
    </source>
</evidence>
<comment type="caution">
    <text evidence="9">The sequence shown here is derived from an EMBL/GenBank/DDBJ whole genome shotgun (WGS) entry which is preliminary data.</text>
</comment>
<feature type="domain" description="HTH myb-type" evidence="8">
    <location>
        <begin position="98"/>
        <end position="152"/>
    </location>
</feature>
<dbReference type="PROSITE" id="PS51294">
    <property type="entry name" value="HTH_MYB"/>
    <property type="match status" value="2"/>
</dbReference>
<dbReference type="SUPFAM" id="SSF46689">
    <property type="entry name" value="Homeodomain-like"/>
    <property type="match status" value="1"/>
</dbReference>
<dbReference type="Pfam" id="PF00249">
    <property type="entry name" value="Myb_DNA-binding"/>
    <property type="match status" value="2"/>
</dbReference>
<evidence type="ECO:0000313" key="9">
    <source>
        <dbReference type="EMBL" id="KAK4395109.1"/>
    </source>
</evidence>
<name>A0AAE1WKN3_9LAMI</name>
<dbReference type="CDD" id="cd00167">
    <property type="entry name" value="SANT"/>
    <property type="match status" value="2"/>
</dbReference>
<evidence type="ECO:0000256" key="2">
    <source>
        <dbReference type="ARBA" id="ARBA00022737"/>
    </source>
</evidence>
<protein>
    <submittedName>
        <fullName evidence="9">Transcription factor</fullName>
    </submittedName>
</protein>
<keyword evidence="3" id="KW-0805">Transcription regulation</keyword>
<evidence type="ECO:0000259" key="8">
    <source>
        <dbReference type="PROSITE" id="PS51294"/>
    </source>
</evidence>
<proteinExistence type="predicted"/>
<accession>A0AAE1WKN3</accession>
<dbReference type="Proteomes" id="UP001289374">
    <property type="component" value="Unassembled WGS sequence"/>
</dbReference>
<organism evidence="9 10">
    <name type="scientific">Sesamum angolense</name>
    <dbReference type="NCBI Taxonomy" id="2727404"/>
    <lineage>
        <taxon>Eukaryota</taxon>
        <taxon>Viridiplantae</taxon>
        <taxon>Streptophyta</taxon>
        <taxon>Embryophyta</taxon>
        <taxon>Tracheophyta</taxon>
        <taxon>Spermatophyta</taxon>
        <taxon>Magnoliopsida</taxon>
        <taxon>eudicotyledons</taxon>
        <taxon>Gunneridae</taxon>
        <taxon>Pentapetalae</taxon>
        <taxon>asterids</taxon>
        <taxon>lamiids</taxon>
        <taxon>Lamiales</taxon>
        <taxon>Pedaliaceae</taxon>
        <taxon>Sesamum</taxon>
    </lineage>
</organism>
<dbReference type="InterPro" id="IPR017930">
    <property type="entry name" value="Myb_dom"/>
</dbReference>